<dbReference type="AlphaFoldDB" id="A0AAU9JBK8"/>
<proteinExistence type="predicted"/>
<reference evidence="4" key="1">
    <citation type="submission" date="2021-09" db="EMBL/GenBank/DDBJ databases">
        <authorList>
            <consortium name="AG Swart"/>
            <person name="Singh M."/>
            <person name="Singh A."/>
            <person name="Seah K."/>
            <person name="Emmerich C."/>
        </authorList>
    </citation>
    <scope>NUCLEOTIDE SEQUENCE</scope>
    <source>
        <strain evidence="4">ATCC30299</strain>
    </source>
</reference>
<dbReference type="EMBL" id="CAJZBQ010000036">
    <property type="protein sequence ID" value="CAG9324655.1"/>
    <property type="molecule type" value="Genomic_DNA"/>
</dbReference>
<accession>A0AAU9JBK8</accession>
<evidence type="ECO:0000313" key="4">
    <source>
        <dbReference type="EMBL" id="CAG9324655.1"/>
    </source>
</evidence>
<dbReference type="SMART" id="SM00332">
    <property type="entry name" value="PP2Cc"/>
    <property type="match status" value="1"/>
</dbReference>
<dbReference type="InterPro" id="IPR001932">
    <property type="entry name" value="PPM-type_phosphatase-like_dom"/>
</dbReference>
<gene>
    <name evidence="4" type="ORF">BSTOLATCC_MIC36441</name>
</gene>
<evidence type="ECO:0000256" key="1">
    <source>
        <dbReference type="ARBA" id="ARBA00004370"/>
    </source>
</evidence>
<name>A0AAU9JBK8_9CILI</name>
<dbReference type="PANTHER" id="PTHR47992">
    <property type="entry name" value="PROTEIN PHOSPHATASE"/>
    <property type="match status" value="1"/>
</dbReference>
<sequence>MGICLHKQKFKNDVTPDFISPAKLESQQSLQKKRKTHHLTIIPQLQESIDFKKNITEWTKKSHHSRHRSVSKLTQTEESFLTTSRTIICGSSYKGHQISYEDKVIKLNGKIKEIEEVYSYGIGFTCKKGLKASPYNQDDFSIILDTEFIFSGVFDGHGAFGHDVSNFIQSKLPQFLINHENFDSNIKEAIFQSFLHANASLLEHCSAPEPKFECMMSGTTATTILIKNSHIHIGHTGDSRAILGKKINNWIIAERLTTDHKPSVPEESKRIQESNGEIRALPDENIPRIFIQGKDYPGLSTSRALGDAVAQTIGVSPQPEYKDIQILEEFEYIIICSDGVLEFISDQEAIEIVSKYGKNSRKGAESLVAHAWQKWLQNEEEVADDITAIVMHLPTILANNFN</sequence>
<keyword evidence="2" id="KW-0472">Membrane</keyword>
<protein>
    <recommendedName>
        <fullName evidence="3">PPM-type phosphatase domain-containing protein</fullName>
    </recommendedName>
</protein>
<dbReference type="GO" id="GO:0016020">
    <property type="term" value="C:membrane"/>
    <property type="evidence" value="ECO:0007669"/>
    <property type="project" value="UniProtKB-SubCell"/>
</dbReference>
<comment type="subcellular location">
    <subcellularLocation>
        <location evidence="1">Membrane</location>
    </subcellularLocation>
</comment>
<evidence type="ECO:0000259" key="3">
    <source>
        <dbReference type="PROSITE" id="PS51746"/>
    </source>
</evidence>
<dbReference type="InterPro" id="IPR015655">
    <property type="entry name" value="PP2C"/>
</dbReference>
<dbReference type="SUPFAM" id="SSF81606">
    <property type="entry name" value="PP2C-like"/>
    <property type="match status" value="1"/>
</dbReference>
<dbReference type="Pfam" id="PF00481">
    <property type="entry name" value="PP2C"/>
    <property type="match status" value="1"/>
</dbReference>
<dbReference type="GO" id="GO:0004722">
    <property type="term" value="F:protein serine/threonine phosphatase activity"/>
    <property type="evidence" value="ECO:0007669"/>
    <property type="project" value="InterPro"/>
</dbReference>
<comment type="caution">
    <text evidence="4">The sequence shown here is derived from an EMBL/GenBank/DDBJ whole genome shotgun (WGS) entry which is preliminary data.</text>
</comment>
<evidence type="ECO:0000313" key="5">
    <source>
        <dbReference type="Proteomes" id="UP001162131"/>
    </source>
</evidence>
<dbReference type="CDD" id="cd00143">
    <property type="entry name" value="PP2Cc"/>
    <property type="match status" value="1"/>
</dbReference>
<keyword evidence="5" id="KW-1185">Reference proteome</keyword>
<dbReference type="PROSITE" id="PS51746">
    <property type="entry name" value="PPM_2"/>
    <property type="match status" value="1"/>
</dbReference>
<dbReference type="Gene3D" id="3.60.40.10">
    <property type="entry name" value="PPM-type phosphatase domain"/>
    <property type="match status" value="1"/>
</dbReference>
<evidence type="ECO:0000256" key="2">
    <source>
        <dbReference type="ARBA" id="ARBA00023136"/>
    </source>
</evidence>
<dbReference type="InterPro" id="IPR036457">
    <property type="entry name" value="PPM-type-like_dom_sf"/>
</dbReference>
<organism evidence="4 5">
    <name type="scientific">Blepharisma stoltei</name>
    <dbReference type="NCBI Taxonomy" id="1481888"/>
    <lineage>
        <taxon>Eukaryota</taxon>
        <taxon>Sar</taxon>
        <taxon>Alveolata</taxon>
        <taxon>Ciliophora</taxon>
        <taxon>Postciliodesmatophora</taxon>
        <taxon>Heterotrichea</taxon>
        <taxon>Heterotrichida</taxon>
        <taxon>Blepharismidae</taxon>
        <taxon>Blepharisma</taxon>
    </lineage>
</organism>
<feature type="domain" description="PPM-type phosphatase" evidence="3">
    <location>
        <begin position="121"/>
        <end position="393"/>
    </location>
</feature>
<dbReference type="Proteomes" id="UP001162131">
    <property type="component" value="Unassembled WGS sequence"/>
</dbReference>